<dbReference type="PIRSF" id="PIRSF000332">
    <property type="entry name" value="FMO"/>
    <property type="match status" value="1"/>
</dbReference>
<feature type="signal peptide" evidence="5">
    <location>
        <begin position="1"/>
        <end position="18"/>
    </location>
</feature>
<dbReference type="GO" id="GO:0103075">
    <property type="term" value="F:indole-3-pyruvate monooxygenase activity"/>
    <property type="evidence" value="ECO:0007669"/>
    <property type="project" value="UniProtKB-EC"/>
</dbReference>
<dbReference type="Pfam" id="PF13738">
    <property type="entry name" value="Pyr_redox_3"/>
    <property type="match status" value="1"/>
</dbReference>
<dbReference type="PRINTS" id="PR00411">
    <property type="entry name" value="PNDRDTASEI"/>
</dbReference>
<evidence type="ECO:0000256" key="5">
    <source>
        <dbReference type="SAM" id="SignalP"/>
    </source>
</evidence>
<comment type="similarity">
    <text evidence="1">Belongs to the FMO family.</text>
</comment>
<dbReference type="SUPFAM" id="SSF51905">
    <property type="entry name" value="FAD/NAD(P)-binding domain"/>
    <property type="match status" value="2"/>
</dbReference>
<sequence length="380" mass="41651">MELAVLIIGAGPAGLATAACLSQHSIPCLIVEREDCSASLWRNRTYDRLKLHLAKEFCALPYMPYPPNTPTYVPRAEFVKYLDLYIEHFDIQPRFCIAVESAAYDVPGKRWAVVARDTISGAEIRYAATYLVVATGENGVERIPAIPGQESFPGEAIHSSMYKSGRGYAGQRVLVVGSGNSGMEIAYDLARHGADTSIVIRSPVHIVTKESMRLGMTLVKYMPVSIVDRLIMMKDNFFFGDLSKHGIVRPKMGPLLLKSKTGRSSVIDVGAAELIKNEIIKVFKGVSKIAGNKVIFEGGKESTFDAIVFATGYKSTLNNWLKDNKHMLNNDGFPKKGYPDHWKGEDGLYFAGFARRGLAGITMDAKNIASNIASFATLSV</sequence>
<feature type="chain" id="PRO_5043327245" description="indole-3-pyruvate monooxygenase" evidence="5">
    <location>
        <begin position="19"/>
        <end position="380"/>
    </location>
</feature>
<keyword evidence="2" id="KW-0560">Oxidoreductase</keyword>
<keyword evidence="5" id="KW-0732">Signal</keyword>
<dbReference type="EMBL" id="BQKI01000016">
    <property type="protein sequence ID" value="GJN09757.1"/>
    <property type="molecule type" value="Genomic_DNA"/>
</dbReference>
<reference evidence="6" key="2">
    <citation type="submission" date="2021-12" db="EMBL/GenBank/DDBJ databases">
        <title>Resequencing data analysis of finger millet.</title>
        <authorList>
            <person name="Hatakeyama M."/>
            <person name="Aluri S."/>
            <person name="Balachadran M.T."/>
            <person name="Sivarajan S.R."/>
            <person name="Poveda L."/>
            <person name="Shimizu-Inatsugi R."/>
            <person name="Schlapbach R."/>
            <person name="Sreeman S.M."/>
            <person name="Shimizu K.K."/>
        </authorList>
    </citation>
    <scope>NUCLEOTIDE SEQUENCE</scope>
</reference>
<evidence type="ECO:0000256" key="2">
    <source>
        <dbReference type="ARBA" id="ARBA00023002"/>
    </source>
</evidence>
<dbReference type="PANTHER" id="PTHR43539">
    <property type="entry name" value="FLAVIN-BINDING MONOOXYGENASE-LIKE PROTEIN (AFU_ORTHOLOGUE AFUA_4G09220)"/>
    <property type="match status" value="1"/>
</dbReference>
<evidence type="ECO:0000256" key="4">
    <source>
        <dbReference type="ARBA" id="ARBA00047707"/>
    </source>
</evidence>
<name>A0AAV5DHK8_ELECO</name>
<evidence type="ECO:0000313" key="7">
    <source>
        <dbReference type="Proteomes" id="UP001054889"/>
    </source>
</evidence>
<dbReference type="EC" id="1.14.13.168" evidence="3"/>
<evidence type="ECO:0000256" key="3">
    <source>
        <dbReference type="ARBA" id="ARBA00039148"/>
    </source>
</evidence>
<reference evidence="6" key="1">
    <citation type="journal article" date="2018" name="DNA Res.">
        <title>Multiple hybrid de novo genome assembly of finger millet, an orphan allotetraploid crop.</title>
        <authorList>
            <person name="Hatakeyama M."/>
            <person name="Aluri S."/>
            <person name="Balachadran M.T."/>
            <person name="Sivarajan S.R."/>
            <person name="Patrignani A."/>
            <person name="Gruter S."/>
            <person name="Poveda L."/>
            <person name="Shimizu-Inatsugi R."/>
            <person name="Baeten J."/>
            <person name="Francoijs K.J."/>
            <person name="Nataraja K.N."/>
            <person name="Reddy Y.A.N."/>
            <person name="Phadnis S."/>
            <person name="Ravikumar R.L."/>
            <person name="Schlapbach R."/>
            <person name="Sreeman S.M."/>
            <person name="Shimizu K.K."/>
        </authorList>
    </citation>
    <scope>NUCLEOTIDE SEQUENCE</scope>
</reference>
<accession>A0AAV5DHK8</accession>
<dbReference type="InterPro" id="IPR050982">
    <property type="entry name" value="Auxin_biosynth/cation_transpt"/>
</dbReference>
<dbReference type="InterPro" id="IPR036188">
    <property type="entry name" value="FAD/NAD-bd_sf"/>
</dbReference>
<dbReference type="PANTHER" id="PTHR43539:SF50">
    <property type="entry name" value="FLAVIN-CONTAINING MONOOXYGENASE"/>
    <property type="match status" value="1"/>
</dbReference>
<evidence type="ECO:0000256" key="1">
    <source>
        <dbReference type="ARBA" id="ARBA00009183"/>
    </source>
</evidence>
<dbReference type="Gene3D" id="3.50.50.60">
    <property type="entry name" value="FAD/NAD(P)-binding domain"/>
    <property type="match status" value="1"/>
</dbReference>
<comment type="caution">
    <text evidence="6">The sequence shown here is derived from an EMBL/GenBank/DDBJ whole genome shotgun (WGS) entry which is preliminary data.</text>
</comment>
<dbReference type="PRINTS" id="PR00368">
    <property type="entry name" value="FADPNR"/>
</dbReference>
<dbReference type="GO" id="GO:0050660">
    <property type="term" value="F:flavin adenine dinucleotide binding"/>
    <property type="evidence" value="ECO:0007669"/>
    <property type="project" value="InterPro"/>
</dbReference>
<keyword evidence="7" id="KW-1185">Reference proteome</keyword>
<evidence type="ECO:0000313" key="6">
    <source>
        <dbReference type="EMBL" id="GJN09757.1"/>
    </source>
</evidence>
<protein>
    <recommendedName>
        <fullName evidence="3">indole-3-pyruvate monooxygenase</fullName>
        <ecNumber evidence="3">1.14.13.168</ecNumber>
    </recommendedName>
</protein>
<comment type="catalytic activity">
    <reaction evidence="4">
        <text>indole-3-pyruvate + NADPH + O2 + H(+) = (indol-3-yl)acetate + CO2 + NADP(+) + H2O</text>
        <dbReference type="Rhea" id="RHEA:34331"/>
        <dbReference type="ChEBI" id="CHEBI:15377"/>
        <dbReference type="ChEBI" id="CHEBI:15378"/>
        <dbReference type="ChEBI" id="CHEBI:15379"/>
        <dbReference type="ChEBI" id="CHEBI:16526"/>
        <dbReference type="ChEBI" id="CHEBI:17640"/>
        <dbReference type="ChEBI" id="CHEBI:30854"/>
        <dbReference type="ChEBI" id="CHEBI:57783"/>
        <dbReference type="ChEBI" id="CHEBI:58349"/>
        <dbReference type="EC" id="1.14.13.168"/>
    </reaction>
</comment>
<dbReference type="Proteomes" id="UP001054889">
    <property type="component" value="Unassembled WGS sequence"/>
</dbReference>
<gene>
    <name evidence="6" type="primary">ga27790</name>
    <name evidence="6" type="ORF">PR202_ga27790</name>
</gene>
<proteinExistence type="inferred from homology"/>
<dbReference type="GO" id="GO:0050661">
    <property type="term" value="F:NADP binding"/>
    <property type="evidence" value="ECO:0007669"/>
    <property type="project" value="InterPro"/>
</dbReference>
<dbReference type="InterPro" id="IPR000960">
    <property type="entry name" value="Flavin_mOase"/>
</dbReference>
<dbReference type="AlphaFoldDB" id="A0AAV5DHK8"/>
<organism evidence="6 7">
    <name type="scientific">Eleusine coracana subsp. coracana</name>
    <dbReference type="NCBI Taxonomy" id="191504"/>
    <lineage>
        <taxon>Eukaryota</taxon>
        <taxon>Viridiplantae</taxon>
        <taxon>Streptophyta</taxon>
        <taxon>Embryophyta</taxon>
        <taxon>Tracheophyta</taxon>
        <taxon>Spermatophyta</taxon>
        <taxon>Magnoliopsida</taxon>
        <taxon>Liliopsida</taxon>
        <taxon>Poales</taxon>
        <taxon>Poaceae</taxon>
        <taxon>PACMAD clade</taxon>
        <taxon>Chloridoideae</taxon>
        <taxon>Cynodonteae</taxon>
        <taxon>Eleusininae</taxon>
        <taxon>Eleusine</taxon>
    </lineage>
</organism>